<dbReference type="Proteomes" id="UP000606274">
    <property type="component" value="Unassembled WGS sequence"/>
</dbReference>
<dbReference type="PROSITE" id="PS51934">
    <property type="entry name" value="LRAT"/>
    <property type="match status" value="1"/>
</dbReference>
<protein>
    <recommendedName>
        <fullName evidence="5">LRAT domain-containing protein</fullName>
    </recommendedName>
</protein>
<dbReference type="PANTHER" id="PTHR13943:SF37">
    <property type="entry name" value="PHOSPHOLIPASE A AND ACYLTRANSFERASE 1"/>
    <property type="match status" value="1"/>
</dbReference>
<feature type="domain" description="LRAT" evidence="5">
    <location>
        <begin position="20"/>
        <end position="147"/>
    </location>
</feature>
<dbReference type="GO" id="GO:0070292">
    <property type="term" value="P:N-acylphosphatidylethanolamine metabolic process"/>
    <property type="evidence" value="ECO:0007669"/>
    <property type="project" value="TreeGrafter"/>
</dbReference>
<organism evidence="6 7">
    <name type="scientific">Silurus meridionalis</name>
    <name type="common">Southern catfish</name>
    <name type="synonym">Silurus soldatovi meridionalis</name>
    <dbReference type="NCBI Taxonomy" id="175797"/>
    <lineage>
        <taxon>Eukaryota</taxon>
        <taxon>Metazoa</taxon>
        <taxon>Chordata</taxon>
        <taxon>Craniata</taxon>
        <taxon>Vertebrata</taxon>
        <taxon>Euteleostomi</taxon>
        <taxon>Actinopterygii</taxon>
        <taxon>Neopterygii</taxon>
        <taxon>Teleostei</taxon>
        <taxon>Ostariophysi</taxon>
        <taxon>Siluriformes</taxon>
        <taxon>Siluridae</taxon>
        <taxon>Silurus</taxon>
    </lineage>
</organism>
<proteinExistence type="inferred from homology"/>
<dbReference type="Gene3D" id="3.90.1720.10">
    <property type="entry name" value="endopeptidase domain like (from Nostoc punctiforme)"/>
    <property type="match status" value="1"/>
</dbReference>
<dbReference type="AlphaFoldDB" id="A0A8T0AJJ0"/>
<accession>A0A8T0AJJ0</accession>
<evidence type="ECO:0000256" key="3">
    <source>
        <dbReference type="ARBA" id="ARBA00022801"/>
    </source>
</evidence>
<dbReference type="InterPro" id="IPR051496">
    <property type="entry name" value="H-rev107_PLA/AT"/>
</dbReference>
<evidence type="ECO:0000259" key="5">
    <source>
        <dbReference type="PROSITE" id="PS51934"/>
    </source>
</evidence>
<evidence type="ECO:0000256" key="2">
    <source>
        <dbReference type="ARBA" id="ARBA00022679"/>
    </source>
</evidence>
<dbReference type="InterPro" id="IPR007053">
    <property type="entry name" value="LRAT_dom"/>
</dbReference>
<dbReference type="GO" id="GO:0008970">
    <property type="term" value="F:phospholipase A1 activity"/>
    <property type="evidence" value="ECO:0007669"/>
    <property type="project" value="TreeGrafter"/>
</dbReference>
<evidence type="ECO:0000313" key="6">
    <source>
        <dbReference type="EMBL" id="KAF7692692.1"/>
    </source>
</evidence>
<evidence type="ECO:0000256" key="1">
    <source>
        <dbReference type="ARBA" id="ARBA00007824"/>
    </source>
</evidence>
<keyword evidence="2" id="KW-0808">Transferase</keyword>
<evidence type="ECO:0000256" key="4">
    <source>
        <dbReference type="ARBA" id="ARBA00023098"/>
    </source>
</evidence>
<keyword evidence="7" id="KW-1185">Reference proteome</keyword>
<dbReference type="GO" id="GO:0004623">
    <property type="term" value="F:phospholipase A2 activity"/>
    <property type="evidence" value="ECO:0007669"/>
    <property type="project" value="TreeGrafter"/>
</dbReference>
<dbReference type="Pfam" id="PF04970">
    <property type="entry name" value="LRAT"/>
    <property type="match status" value="1"/>
</dbReference>
<keyword evidence="4" id="KW-0443">Lipid metabolism</keyword>
<dbReference type="PANTHER" id="PTHR13943">
    <property type="entry name" value="HRAS-LIKE SUPPRESSOR - RELATED"/>
    <property type="match status" value="1"/>
</dbReference>
<sequence>MACSAQIKDIIACGKLGDLIEFSYPIGFSHWGVYVGTGRVVHFAVADENELQRRFRVHILEKVFPSCGSILLGRTKIHREHLTHVPVPKGAQIKISNGCHHYPASSITDMRWRLNALLGEVLDYNLLSQNCEHFATFVRYGVAVCNQVGS</sequence>
<gene>
    <name evidence="6" type="ORF">HF521_010302</name>
</gene>
<comment type="caution">
    <text evidence="6">The sequence shown here is derived from an EMBL/GenBank/DDBJ whole genome shotgun (WGS) entry which is preliminary data.</text>
</comment>
<name>A0A8T0AJJ0_SILME</name>
<dbReference type="EMBL" id="JABFDY010000020">
    <property type="protein sequence ID" value="KAF7692692.1"/>
    <property type="molecule type" value="Genomic_DNA"/>
</dbReference>
<keyword evidence="3" id="KW-0378">Hydrolase</keyword>
<reference evidence="6" key="1">
    <citation type="submission" date="2020-08" db="EMBL/GenBank/DDBJ databases">
        <title>Chromosome-level assembly of Southern catfish (Silurus meridionalis) provides insights into visual adaptation to the nocturnal and benthic lifestyles.</title>
        <authorList>
            <person name="Zhang Y."/>
            <person name="Wang D."/>
            <person name="Peng Z."/>
        </authorList>
    </citation>
    <scope>NUCLEOTIDE SEQUENCE</scope>
    <source>
        <strain evidence="6">SWU-2019-XX</strain>
        <tissue evidence="6">Muscle</tissue>
    </source>
</reference>
<evidence type="ECO:0000313" key="7">
    <source>
        <dbReference type="Proteomes" id="UP000606274"/>
    </source>
</evidence>
<dbReference type="GO" id="GO:0016410">
    <property type="term" value="F:N-acyltransferase activity"/>
    <property type="evidence" value="ECO:0007669"/>
    <property type="project" value="TreeGrafter"/>
</dbReference>
<comment type="similarity">
    <text evidence="1">Belongs to the H-rev107 family.</text>
</comment>
<dbReference type="GO" id="GO:0005737">
    <property type="term" value="C:cytoplasm"/>
    <property type="evidence" value="ECO:0007669"/>
    <property type="project" value="TreeGrafter"/>
</dbReference>